<proteinExistence type="predicted"/>
<dbReference type="RefSeq" id="WP_349111062.1">
    <property type="nucleotide sequence ID" value="NZ_JBBNIN010000012.1"/>
</dbReference>
<comment type="caution">
    <text evidence="1">The sequence shown here is derived from an EMBL/GenBank/DDBJ whole genome shotgun (WGS) entry which is preliminary data.</text>
</comment>
<reference evidence="1 2" key="1">
    <citation type="submission" date="2024-04" db="EMBL/GenBank/DDBJ databases">
        <title>Human intestinal bacterial collection.</title>
        <authorList>
            <person name="Pauvert C."/>
            <person name="Hitch T.C.A."/>
            <person name="Clavel T."/>
        </authorList>
    </citation>
    <scope>NUCLEOTIDE SEQUENCE [LARGE SCALE GENOMIC DNA]</scope>
    <source>
        <strain evidence="1 2">CLA-AA-H249</strain>
    </source>
</reference>
<evidence type="ECO:0000313" key="2">
    <source>
        <dbReference type="Proteomes" id="UP001482154"/>
    </source>
</evidence>
<sequence length="153" mass="18075">MNEIAQGPKSKEEIGYYQWDKKIAKIIPWWKGQAEPVYTIPSKSGCKMVFIDPDHDMMQIVFWKVKDRIKITKYYTDFNNYDFTLTDSKTNKERKISSKEAMRYAKLQQIKKEAKNVKQKYNISGDSKDKVAYVDFDIMTVGGKEYVGKEEEW</sequence>
<evidence type="ECO:0000313" key="1">
    <source>
        <dbReference type="EMBL" id="MEQ2711312.1"/>
    </source>
</evidence>
<organism evidence="1 2">
    <name type="scientific">Anaerostipes amylophilus</name>
    <dbReference type="NCBI Taxonomy" id="2981779"/>
    <lineage>
        <taxon>Bacteria</taxon>
        <taxon>Bacillati</taxon>
        <taxon>Bacillota</taxon>
        <taxon>Clostridia</taxon>
        <taxon>Lachnospirales</taxon>
        <taxon>Lachnospiraceae</taxon>
        <taxon>Anaerostipes</taxon>
    </lineage>
</organism>
<keyword evidence="2" id="KW-1185">Reference proteome</keyword>
<dbReference type="EMBL" id="JBBNIN010000012">
    <property type="protein sequence ID" value="MEQ2711312.1"/>
    <property type="molecule type" value="Genomic_DNA"/>
</dbReference>
<accession>A0ABV1IWS8</accession>
<gene>
    <name evidence="1" type="ORF">AAAU51_09010</name>
</gene>
<name>A0ABV1IWS8_9FIRM</name>
<dbReference type="Proteomes" id="UP001482154">
    <property type="component" value="Unassembled WGS sequence"/>
</dbReference>
<protein>
    <submittedName>
        <fullName evidence="1">Uncharacterized protein</fullName>
    </submittedName>
</protein>